<dbReference type="EMBL" id="BK015209">
    <property type="protein sequence ID" value="DAD96131.1"/>
    <property type="molecule type" value="Genomic_DNA"/>
</dbReference>
<name>A0A8S5NQ07_9CAUD</name>
<accession>A0A8S5NQ07</accession>
<evidence type="ECO:0000313" key="1">
    <source>
        <dbReference type="EMBL" id="DAD96131.1"/>
    </source>
</evidence>
<reference evidence="1" key="1">
    <citation type="journal article" date="2021" name="Proc. Natl. Acad. Sci. U.S.A.">
        <title>A Catalog of Tens of Thousands of Viruses from Human Metagenomes Reveals Hidden Associations with Chronic Diseases.</title>
        <authorList>
            <person name="Tisza M.J."/>
            <person name="Buck C.B."/>
        </authorList>
    </citation>
    <scope>NUCLEOTIDE SEQUENCE</scope>
    <source>
        <strain evidence="1">Ct2th6</strain>
    </source>
</reference>
<proteinExistence type="predicted"/>
<sequence length="77" mass="8342">MKGLVSDTNLKAIGNAIREKTGKTATIKVADMAEEIKSIKTRPKFIIKKADGTNKPVWSIVSSKDKPEGADVWTKGV</sequence>
<protein>
    <submittedName>
        <fullName evidence="1">Uncharacterized protein</fullName>
    </submittedName>
</protein>
<organism evidence="1">
    <name type="scientific">Myoviridae sp. ct2th6</name>
    <dbReference type="NCBI Taxonomy" id="2826606"/>
    <lineage>
        <taxon>Viruses</taxon>
        <taxon>Duplodnaviria</taxon>
        <taxon>Heunggongvirae</taxon>
        <taxon>Uroviricota</taxon>
        <taxon>Caudoviricetes</taxon>
    </lineage>
</organism>